<dbReference type="InterPro" id="IPR024230">
    <property type="entry name" value="GspL_cyto_dom"/>
</dbReference>
<dbReference type="GO" id="GO:0015627">
    <property type="term" value="C:type II protein secretion system complex"/>
    <property type="evidence" value="ECO:0007669"/>
    <property type="project" value="InterPro"/>
</dbReference>
<dbReference type="GO" id="GO:0005886">
    <property type="term" value="C:plasma membrane"/>
    <property type="evidence" value="ECO:0007669"/>
    <property type="project" value="UniProtKB-SubCell"/>
</dbReference>
<comment type="function">
    <text evidence="10">Inner membrane component of the type II secretion system required for the energy-dependent secretion of extracellular factors such as proteases and toxins from the periplasm.</text>
</comment>
<evidence type="ECO:0000256" key="4">
    <source>
        <dbReference type="ARBA" id="ARBA00022475"/>
    </source>
</evidence>
<keyword evidence="6" id="KW-0812">Transmembrane</keyword>
<name>H5TAS1_9ALTE</name>
<dbReference type="OrthoDB" id="7011844at2"/>
<keyword evidence="5" id="KW-0997">Cell inner membrane</keyword>
<dbReference type="Pfam" id="PF05134">
    <property type="entry name" value="T2SSL"/>
    <property type="match status" value="1"/>
</dbReference>
<evidence type="ECO:0000259" key="11">
    <source>
        <dbReference type="Pfam" id="PF05134"/>
    </source>
</evidence>
<feature type="domain" description="GspL cytoplasmic actin-ATPase-like" evidence="11">
    <location>
        <begin position="4"/>
        <end position="233"/>
    </location>
</feature>
<evidence type="ECO:0000256" key="6">
    <source>
        <dbReference type="ARBA" id="ARBA00022692"/>
    </source>
</evidence>
<evidence type="ECO:0000256" key="3">
    <source>
        <dbReference type="ARBA" id="ARBA00022448"/>
    </source>
</evidence>
<comment type="subcellular location">
    <subcellularLocation>
        <location evidence="1">Cell inner membrane</location>
        <topology evidence="1">Single-pass membrane protein</topology>
    </subcellularLocation>
</comment>
<reference evidence="13 14" key="1">
    <citation type="journal article" date="2012" name="J. Bacteriol.">
        <title>Genome sequence of proteorhodopsin-containing sea ice bacterium Glaciecola punicea ACAM 611T.</title>
        <authorList>
            <person name="Qin Q.-L."/>
            <person name="Xie B.-B."/>
            <person name="Shu Y.-L."/>
            <person name="Rong J.-C."/>
            <person name="Zhao D.-L."/>
            <person name="Zhang X.-Y."/>
            <person name="Chen X.-L."/>
            <person name="Zhou B.-C."/>
            <person name="Zhanga Y.-Z."/>
        </authorList>
    </citation>
    <scope>NUCLEOTIDE SEQUENCE [LARGE SCALE GENOMIC DNA]</scope>
    <source>
        <strain evidence="13 14">ACAM 611</strain>
    </source>
</reference>
<dbReference type="NCBIfam" id="TIGR01709">
    <property type="entry name" value="typeII_sec_gspL"/>
    <property type="match status" value="1"/>
</dbReference>
<evidence type="ECO:0000313" key="13">
    <source>
        <dbReference type="EMBL" id="GAB55398.1"/>
    </source>
</evidence>
<dbReference type="InterPro" id="IPR007812">
    <property type="entry name" value="T2SS_protein-GspL"/>
</dbReference>
<dbReference type="InterPro" id="IPR043129">
    <property type="entry name" value="ATPase_NBD"/>
</dbReference>
<keyword evidence="9" id="KW-0472">Membrane</keyword>
<gene>
    <name evidence="13" type="primary">gspL</name>
    <name evidence="13" type="ORF">GPUN_1274</name>
</gene>
<keyword evidence="7 10" id="KW-0653">Protein transport</keyword>
<dbReference type="Proteomes" id="UP000053586">
    <property type="component" value="Unassembled WGS sequence"/>
</dbReference>
<comment type="similarity">
    <text evidence="2 10">Belongs to the GSP L family.</text>
</comment>
<comment type="caution">
    <text evidence="13">The sequence shown here is derived from an EMBL/GenBank/DDBJ whole genome shotgun (WGS) entry which is preliminary data.</text>
</comment>
<dbReference type="EMBL" id="BAET01000012">
    <property type="protein sequence ID" value="GAB55398.1"/>
    <property type="molecule type" value="Genomic_DNA"/>
</dbReference>
<keyword evidence="4" id="KW-1003">Cell membrane</keyword>
<keyword evidence="14" id="KW-1185">Reference proteome</keyword>
<evidence type="ECO:0000256" key="10">
    <source>
        <dbReference type="PIRNR" id="PIRNR015761"/>
    </source>
</evidence>
<sequence>MQHLIIRLGSHTSDPIHWLLYSEQEQEIIASGKLNDASALGSLADRANHAQVYALAPSSDIVFRQVELPKNASRKAISAIPFMLEDEICVNVEQLFFALGPRIENTQQVAVVAKEKLKQWMQMLGDANLFCLHLLPDAYCLPQNDGISLLEIEGNLIVKLADGQCLQGENQWLLPLVLEQASAKETRITCYSEVEGLTESSQTAFNFDSLPMHLLLKGALISDLNLFQGEYAVRRKSNPSWEKWKFAAALAVVALCANLVFKTAQLNEVKRERAQVRQAITTSIEQGFPDLGKVTNVKIVLTREIKALEQGGGNLSMLAMLSRLGSAFENSGVKPQTLKYDSRRSEIRMQSVAQNFEDLEKFRRHAQNLGFEVDQGAINNRGDEVIGVITVRGS</sequence>
<dbReference type="RefSeq" id="WP_006004453.1">
    <property type="nucleotide sequence ID" value="NZ_BAET01000012.1"/>
</dbReference>
<evidence type="ECO:0000256" key="7">
    <source>
        <dbReference type="ARBA" id="ARBA00022927"/>
    </source>
</evidence>
<evidence type="ECO:0000256" key="1">
    <source>
        <dbReference type="ARBA" id="ARBA00004377"/>
    </source>
</evidence>
<dbReference type="InterPro" id="IPR025691">
    <property type="entry name" value="GspL_pp_dom"/>
</dbReference>
<evidence type="ECO:0000256" key="9">
    <source>
        <dbReference type="ARBA" id="ARBA00023136"/>
    </source>
</evidence>
<evidence type="ECO:0000313" key="14">
    <source>
        <dbReference type="Proteomes" id="UP000053586"/>
    </source>
</evidence>
<dbReference type="CDD" id="cd24017">
    <property type="entry name" value="ASKHA_T2SSL_N"/>
    <property type="match status" value="1"/>
</dbReference>
<dbReference type="SUPFAM" id="SSF53067">
    <property type="entry name" value="Actin-like ATPase domain"/>
    <property type="match status" value="2"/>
</dbReference>
<evidence type="ECO:0000256" key="5">
    <source>
        <dbReference type="ARBA" id="ARBA00022519"/>
    </source>
</evidence>
<dbReference type="GO" id="GO:0009276">
    <property type="term" value="C:Gram-negative-bacterium-type cell wall"/>
    <property type="evidence" value="ECO:0007669"/>
    <property type="project" value="InterPro"/>
</dbReference>
<dbReference type="PIRSF" id="PIRSF015761">
    <property type="entry name" value="Protein_L"/>
    <property type="match status" value="1"/>
</dbReference>
<evidence type="ECO:0000256" key="2">
    <source>
        <dbReference type="ARBA" id="ARBA00005318"/>
    </source>
</evidence>
<keyword evidence="3 10" id="KW-0813">Transport</keyword>
<accession>H5TAS1</accession>
<dbReference type="Gene3D" id="3.30.420.380">
    <property type="match status" value="1"/>
</dbReference>
<evidence type="ECO:0000259" key="12">
    <source>
        <dbReference type="Pfam" id="PF12693"/>
    </source>
</evidence>
<dbReference type="Gene3D" id="3.30.1360.100">
    <property type="entry name" value="General secretion pathway protein M, EpsM"/>
    <property type="match status" value="1"/>
</dbReference>
<dbReference type="STRING" id="56804.BAE46_06320"/>
<evidence type="ECO:0000256" key="8">
    <source>
        <dbReference type="ARBA" id="ARBA00022989"/>
    </source>
</evidence>
<organism evidence="13 14">
    <name type="scientific">Glaciecola punicea ACAM 611</name>
    <dbReference type="NCBI Taxonomy" id="1121923"/>
    <lineage>
        <taxon>Bacteria</taxon>
        <taxon>Pseudomonadati</taxon>
        <taxon>Pseudomonadota</taxon>
        <taxon>Gammaproteobacteria</taxon>
        <taxon>Alteromonadales</taxon>
        <taxon>Alteromonadaceae</taxon>
        <taxon>Glaciecola</taxon>
    </lineage>
</organism>
<dbReference type="GO" id="GO:0015628">
    <property type="term" value="P:protein secretion by the type II secretion system"/>
    <property type="evidence" value="ECO:0007669"/>
    <property type="project" value="InterPro"/>
</dbReference>
<dbReference type="Pfam" id="PF12693">
    <property type="entry name" value="GspL_C"/>
    <property type="match status" value="1"/>
</dbReference>
<keyword evidence="8" id="KW-1133">Transmembrane helix</keyword>
<dbReference type="AlphaFoldDB" id="H5TAS1"/>
<dbReference type="Gene3D" id="3.30.420.370">
    <property type="match status" value="1"/>
</dbReference>
<dbReference type="eggNOG" id="COG3297">
    <property type="taxonomic scope" value="Bacteria"/>
</dbReference>
<reference evidence="13 14" key="2">
    <citation type="journal article" date="2017" name="Antonie Van Leeuwenhoek">
        <title>Rhizobium rhizosphaerae sp. nov., a novel species isolated from rice rhizosphere.</title>
        <authorList>
            <person name="Zhao J.J."/>
            <person name="Zhang J."/>
            <person name="Zhang R.J."/>
            <person name="Zhang C.W."/>
            <person name="Yin H.Q."/>
            <person name="Zhang X.X."/>
        </authorList>
    </citation>
    <scope>NUCLEOTIDE SEQUENCE [LARGE SCALE GENOMIC DNA]</scope>
    <source>
        <strain evidence="13 14">ACAM 611</strain>
    </source>
</reference>
<protein>
    <recommendedName>
        <fullName evidence="10">Type II secretion system protein L</fullName>
        <shortName evidence="10">T2SS protein L</shortName>
    </recommendedName>
</protein>
<feature type="domain" description="GspL periplasmic" evidence="12">
    <location>
        <begin position="240"/>
        <end position="392"/>
    </location>
</feature>
<proteinExistence type="inferred from homology"/>